<dbReference type="AlphaFoldDB" id="A0A1Y1YBH4"/>
<gene>
    <name evidence="4" type="ORF">K493DRAFT_26493</name>
</gene>
<evidence type="ECO:0000256" key="1">
    <source>
        <dbReference type="SAM" id="Coils"/>
    </source>
</evidence>
<organism evidence="4 5">
    <name type="scientific">Basidiobolus meristosporus CBS 931.73</name>
    <dbReference type="NCBI Taxonomy" id="1314790"/>
    <lineage>
        <taxon>Eukaryota</taxon>
        <taxon>Fungi</taxon>
        <taxon>Fungi incertae sedis</taxon>
        <taxon>Zoopagomycota</taxon>
        <taxon>Entomophthoromycotina</taxon>
        <taxon>Basidiobolomycetes</taxon>
        <taxon>Basidiobolales</taxon>
        <taxon>Basidiobolaceae</taxon>
        <taxon>Basidiobolus</taxon>
    </lineage>
</organism>
<name>A0A1Y1YBH4_9FUNG</name>
<feature type="compositionally biased region" description="Basic and acidic residues" evidence="2">
    <location>
        <begin position="14"/>
        <end position="31"/>
    </location>
</feature>
<dbReference type="Pfam" id="PF15456">
    <property type="entry name" value="Uds1"/>
    <property type="match status" value="1"/>
</dbReference>
<dbReference type="OrthoDB" id="5569911at2759"/>
<accession>A0A1Y1YBH4</accession>
<sequence length="379" mass="43441">MRMRDGAATLVRAQSDKKLARKARDQFENSERRVGQLSSEIWRLSQSANYIHQKLLEHTAATLGKGYHQGDVFSDLEFVGNRNSQLGDDAISTLKTQLAAMSSKLDAIIDSKEGHPKPPTSVDTDSGVGHEHKSWYSLDHRKLWELEKDETIHTLTEQVSSLQAELQLAQSKVAEFQRKCAGSDGDNTRVNELIRSSLKNAIVEKERYKIELEKEKALREDLSRQLDELHATVQQSPSPGHENRDKAVDNLRTKLEESISDIDLLREENEDIKDTLRQLFVLCPNYSPSHTYSEEDEEEKFTMDGFVNRVSYLIEENHHLMDRVLDLQSENERHRVKSRRSRNDMESIYESPVPTPTALQARSWLEESSDEEHPHASVL</sequence>
<dbReference type="EMBL" id="MCFE01000185">
    <property type="protein sequence ID" value="ORX95116.1"/>
    <property type="molecule type" value="Genomic_DNA"/>
</dbReference>
<evidence type="ECO:0000313" key="5">
    <source>
        <dbReference type="Proteomes" id="UP000193498"/>
    </source>
</evidence>
<feature type="coiled-coil region" evidence="1">
    <location>
        <begin position="152"/>
        <end position="275"/>
    </location>
</feature>
<feature type="region of interest" description="Disordered" evidence="2">
    <location>
        <begin position="110"/>
        <end position="131"/>
    </location>
</feature>
<reference evidence="4 5" key="1">
    <citation type="submission" date="2016-07" db="EMBL/GenBank/DDBJ databases">
        <title>Pervasive Adenine N6-methylation of Active Genes in Fungi.</title>
        <authorList>
            <consortium name="DOE Joint Genome Institute"/>
            <person name="Mondo S.J."/>
            <person name="Dannebaum R.O."/>
            <person name="Kuo R.C."/>
            <person name="Labutti K."/>
            <person name="Haridas S."/>
            <person name="Kuo A."/>
            <person name="Salamov A."/>
            <person name="Ahrendt S.R."/>
            <person name="Lipzen A."/>
            <person name="Sullivan W."/>
            <person name="Andreopoulos W.B."/>
            <person name="Clum A."/>
            <person name="Lindquist E."/>
            <person name="Daum C."/>
            <person name="Ramamoorthy G.K."/>
            <person name="Gryganskyi A."/>
            <person name="Culley D."/>
            <person name="Magnuson J.K."/>
            <person name="James T.Y."/>
            <person name="O'Malley M.A."/>
            <person name="Stajich J.E."/>
            <person name="Spatafora J.W."/>
            <person name="Visel A."/>
            <person name="Grigoriev I.V."/>
        </authorList>
    </citation>
    <scope>NUCLEOTIDE SEQUENCE [LARGE SCALE GENOMIC DNA]</scope>
    <source>
        <strain evidence="4 5">CBS 931.73</strain>
    </source>
</reference>
<dbReference type="InterPro" id="IPR029191">
    <property type="entry name" value="Uds1"/>
</dbReference>
<comment type="caution">
    <text evidence="4">The sequence shown here is derived from an EMBL/GenBank/DDBJ whole genome shotgun (WGS) entry which is preliminary data.</text>
</comment>
<feature type="domain" description="Up-regulated during septation protein 1" evidence="3">
    <location>
        <begin position="2"/>
        <end position="63"/>
    </location>
</feature>
<feature type="region of interest" description="Disordered" evidence="2">
    <location>
        <begin position="1"/>
        <end position="31"/>
    </location>
</feature>
<protein>
    <recommendedName>
        <fullName evidence="3">Up-regulated during septation protein 1 domain-containing protein</fullName>
    </recommendedName>
</protein>
<keyword evidence="1" id="KW-0175">Coiled coil</keyword>
<evidence type="ECO:0000313" key="4">
    <source>
        <dbReference type="EMBL" id="ORX95116.1"/>
    </source>
</evidence>
<keyword evidence="5" id="KW-1185">Reference proteome</keyword>
<evidence type="ECO:0000259" key="3">
    <source>
        <dbReference type="Pfam" id="PF15456"/>
    </source>
</evidence>
<proteinExistence type="predicted"/>
<dbReference type="Proteomes" id="UP000193498">
    <property type="component" value="Unassembled WGS sequence"/>
</dbReference>
<dbReference type="InParanoid" id="A0A1Y1YBH4"/>
<evidence type="ECO:0000256" key="2">
    <source>
        <dbReference type="SAM" id="MobiDB-lite"/>
    </source>
</evidence>
<feature type="region of interest" description="Disordered" evidence="2">
    <location>
        <begin position="330"/>
        <end position="379"/>
    </location>
</feature>